<dbReference type="SUPFAM" id="SSF54648">
    <property type="entry name" value="DLC"/>
    <property type="match status" value="1"/>
</dbReference>
<feature type="region of interest" description="Disordered" evidence="1">
    <location>
        <begin position="592"/>
        <end position="612"/>
    </location>
</feature>
<dbReference type="PANTHER" id="PTHR11886:SF35">
    <property type="entry name" value="DYNEIN LIGHT CHAIN"/>
    <property type="match status" value="1"/>
</dbReference>
<evidence type="ECO:0000256" key="2">
    <source>
        <dbReference type="SAM" id="Phobius"/>
    </source>
</evidence>
<dbReference type="PANTHER" id="PTHR11886">
    <property type="entry name" value="DYNEIN LIGHT CHAIN"/>
    <property type="match status" value="1"/>
</dbReference>
<feature type="compositionally biased region" description="Basic and acidic residues" evidence="1">
    <location>
        <begin position="189"/>
        <end position="207"/>
    </location>
</feature>
<feature type="transmembrane region" description="Helical" evidence="2">
    <location>
        <begin position="523"/>
        <end position="547"/>
    </location>
</feature>
<comment type="caution">
    <text evidence="3">The sequence shown here is derived from an EMBL/GenBank/DDBJ whole genome shotgun (WGS) entry which is preliminary data.</text>
</comment>
<feature type="region of interest" description="Disordered" evidence="1">
    <location>
        <begin position="46"/>
        <end position="103"/>
    </location>
</feature>
<evidence type="ECO:0000256" key="1">
    <source>
        <dbReference type="SAM" id="MobiDB-lite"/>
    </source>
</evidence>
<feature type="transmembrane region" description="Helical" evidence="2">
    <location>
        <begin position="396"/>
        <end position="417"/>
    </location>
</feature>
<reference evidence="3 4" key="2">
    <citation type="journal article" date="2022" name="Mol. Biol. Evol.">
        <title>Comparative Genomics Reveals Insights into the Divergent Evolution of Astigmatic Mites and Household Pest Adaptations.</title>
        <authorList>
            <person name="Xiong Q."/>
            <person name="Wan A.T."/>
            <person name="Liu X."/>
            <person name="Fung C.S."/>
            <person name="Xiao X."/>
            <person name="Malainual N."/>
            <person name="Hou J."/>
            <person name="Wang L."/>
            <person name="Wang M."/>
            <person name="Yang K.Y."/>
            <person name="Cui Y."/>
            <person name="Leung E.L."/>
            <person name="Nong W."/>
            <person name="Shin S.K."/>
            <person name="Au S.W."/>
            <person name="Jeong K.Y."/>
            <person name="Chew F.T."/>
            <person name="Hui J.H."/>
            <person name="Leung T.F."/>
            <person name="Tungtrongchitr A."/>
            <person name="Zhong N."/>
            <person name="Liu Z."/>
            <person name="Tsui S.K."/>
        </authorList>
    </citation>
    <scope>NUCLEOTIDE SEQUENCE [LARGE SCALE GENOMIC DNA]</scope>
    <source>
        <strain evidence="3">Derp</strain>
    </source>
</reference>
<dbReference type="Gene3D" id="3.30.740.10">
    <property type="entry name" value="Protein Inhibitor Of Neuronal Nitric Oxide Synthase"/>
    <property type="match status" value="1"/>
</dbReference>
<feature type="compositionally biased region" description="Low complexity" evidence="1">
    <location>
        <begin position="652"/>
        <end position="666"/>
    </location>
</feature>
<dbReference type="SMART" id="SM01375">
    <property type="entry name" value="Dynein_light"/>
    <property type="match status" value="1"/>
</dbReference>
<evidence type="ECO:0000313" key="4">
    <source>
        <dbReference type="Proteomes" id="UP000887458"/>
    </source>
</evidence>
<keyword evidence="2" id="KW-0472">Membrane</keyword>
<dbReference type="InterPro" id="IPR037177">
    <property type="entry name" value="DLC_sf"/>
</dbReference>
<feature type="compositionally biased region" description="Low complexity" evidence="1">
    <location>
        <begin position="60"/>
        <end position="88"/>
    </location>
</feature>
<dbReference type="EMBL" id="NJHN03000095">
    <property type="protein sequence ID" value="KAH9415548.1"/>
    <property type="molecule type" value="Genomic_DNA"/>
</dbReference>
<feature type="region of interest" description="Disordered" evidence="1">
    <location>
        <begin position="277"/>
        <end position="330"/>
    </location>
</feature>
<accession>A0ABQ8IZ24</accession>
<keyword evidence="4" id="KW-1185">Reference proteome</keyword>
<organism evidence="3 4">
    <name type="scientific">Dermatophagoides pteronyssinus</name>
    <name type="common">European house dust mite</name>
    <dbReference type="NCBI Taxonomy" id="6956"/>
    <lineage>
        <taxon>Eukaryota</taxon>
        <taxon>Metazoa</taxon>
        <taxon>Ecdysozoa</taxon>
        <taxon>Arthropoda</taxon>
        <taxon>Chelicerata</taxon>
        <taxon>Arachnida</taxon>
        <taxon>Acari</taxon>
        <taxon>Acariformes</taxon>
        <taxon>Sarcoptiformes</taxon>
        <taxon>Astigmata</taxon>
        <taxon>Psoroptidia</taxon>
        <taxon>Analgoidea</taxon>
        <taxon>Pyroglyphidae</taxon>
        <taxon>Dermatophagoidinae</taxon>
        <taxon>Dermatophagoides</taxon>
    </lineage>
</organism>
<sequence>MNMDRNSYPYLNYLFSNNKSTGSGSTPYHSFVSYYCPTSMPNPLNNNSGGGGAGGGAGNGNHNLLHHQQNNSTNCPSNTSSPSSMNRRSTSKNPHGSNYHRPSLSYRRPIYSIANPNYSPYRSERYQISNDRCDEGISFLVLLLLICKLHDVDREINYLHYISNEWLSQQAVNHQLLSSSSSAAVIDAEPSKRRMDSRPLDGHHDNDDGYNNNLYSLILNTTKTAKNTTIITTNTKDNYSNEIFDEEKSLDQEKDLFNDLSSFTNYRLRPISSPIIAKRKSQPLENNQKLASRHHQPTNKPKSSTSIVDDGSSTNLHHNQQLKTQPITNHKQNRLSPVKNIIIHHDDHKNNVDEPQEFAASNHDVIELANIISIITYLKEDVDVLMSELMASRTTLLLSLVFVLVYILSWCWMAYAIRATNTPEKAKFEFTVVLYLAVLGDKSINQIQDISLKTVLLLAIFAAVDIAASAGFVMVRIIMYLMRDHYFPRDMRIPIHSLEYNQLPAHVALRLASMKSSTGVIDIFVSVIVTFLTSLRVYSVICAVSFYRRARKELLSVKNFEYMIERPSTSRFPSMIGNSSAHYHRGSMMAAAPVSNSKSSPTNSNGINGKLDSGDLGQSGYLPKIRLLSAHKDLERRFSINNGRNVNHHDVNVINSSSDNNSTDVSSADDDPSLELKIQAADMPTSIQKSAMQSTIHALRTYTTEKHIAESIKQNFDQLYEPTWHCIVGRNWGSCVTHTKSNYIRMLYKDLTILLYKSS</sequence>
<keyword evidence="2" id="KW-0812">Transmembrane</keyword>
<dbReference type="InterPro" id="IPR001372">
    <property type="entry name" value="Dynein_light_chain_typ-1/2"/>
</dbReference>
<feature type="region of interest" description="Disordered" evidence="1">
    <location>
        <begin position="183"/>
        <end position="207"/>
    </location>
</feature>
<gene>
    <name evidence="3" type="ORF">DERP_000033</name>
</gene>
<feature type="compositionally biased region" description="Gly residues" evidence="1">
    <location>
        <begin position="48"/>
        <end position="59"/>
    </location>
</feature>
<proteinExistence type="predicted"/>
<feature type="region of interest" description="Disordered" evidence="1">
    <location>
        <begin position="645"/>
        <end position="671"/>
    </location>
</feature>
<protein>
    <submittedName>
        <fullName evidence="3">Uncharacterized protein</fullName>
    </submittedName>
</protein>
<dbReference type="Pfam" id="PF01221">
    <property type="entry name" value="Dynein_light"/>
    <property type="match status" value="1"/>
</dbReference>
<feature type="transmembrane region" description="Helical" evidence="2">
    <location>
        <begin position="455"/>
        <end position="482"/>
    </location>
</feature>
<evidence type="ECO:0000313" key="3">
    <source>
        <dbReference type="EMBL" id="KAH9415548.1"/>
    </source>
</evidence>
<keyword evidence="2" id="KW-1133">Transmembrane helix</keyword>
<feature type="compositionally biased region" description="Polar residues" evidence="1">
    <location>
        <begin position="298"/>
        <end position="330"/>
    </location>
</feature>
<dbReference type="Proteomes" id="UP000887458">
    <property type="component" value="Unassembled WGS sequence"/>
</dbReference>
<reference evidence="3 4" key="1">
    <citation type="journal article" date="2018" name="J. Allergy Clin. Immunol.">
        <title>High-quality assembly of Dermatophagoides pteronyssinus genome and transcriptome reveals a wide range of novel allergens.</title>
        <authorList>
            <person name="Liu X.Y."/>
            <person name="Yang K.Y."/>
            <person name="Wang M.Q."/>
            <person name="Kwok J.S."/>
            <person name="Zeng X."/>
            <person name="Yang Z."/>
            <person name="Xiao X.J."/>
            <person name="Lau C.P."/>
            <person name="Li Y."/>
            <person name="Huang Z.M."/>
            <person name="Ba J.G."/>
            <person name="Yim A.K."/>
            <person name="Ouyang C.Y."/>
            <person name="Ngai S.M."/>
            <person name="Chan T.F."/>
            <person name="Leung E.L."/>
            <person name="Liu L."/>
            <person name="Liu Z.G."/>
            <person name="Tsui S.K."/>
        </authorList>
    </citation>
    <scope>NUCLEOTIDE SEQUENCE [LARGE SCALE GENOMIC DNA]</scope>
    <source>
        <strain evidence="3">Derp</strain>
    </source>
</reference>
<feature type="compositionally biased region" description="Polar residues" evidence="1">
    <location>
        <begin position="594"/>
        <end position="607"/>
    </location>
</feature>
<name>A0ABQ8IZ24_DERPT</name>